<evidence type="ECO:0000313" key="3">
    <source>
        <dbReference type="Proteomes" id="UP000181951"/>
    </source>
</evidence>
<name>A0A1H8SKH8_9ACTN</name>
<proteinExistence type="predicted"/>
<organism evidence="2 3">
    <name type="scientific">Actinacidiphila rubida</name>
    <dbReference type="NCBI Taxonomy" id="310780"/>
    <lineage>
        <taxon>Bacteria</taxon>
        <taxon>Bacillati</taxon>
        <taxon>Actinomycetota</taxon>
        <taxon>Actinomycetes</taxon>
        <taxon>Kitasatosporales</taxon>
        <taxon>Streptomycetaceae</taxon>
        <taxon>Actinacidiphila</taxon>
    </lineage>
</organism>
<reference evidence="2 3" key="1">
    <citation type="submission" date="2016-10" db="EMBL/GenBank/DDBJ databases">
        <authorList>
            <person name="de Groot N.N."/>
        </authorList>
    </citation>
    <scope>NUCLEOTIDE SEQUENCE [LARGE SCALE GENOMIC DNA]</scope>
    <source>
        <strain evidence="2 3">CGMCC 4.2026</strain>
    </source>
</reference>
<dbReference type="AlphaFoldDB" id="A0A1H8SKH8"/>
<dbReference type="EMBL" id="FODD01000043">
    <property type="protein sequence ID" value="SEO78778.1"/>
    <property type="molecule type" value="Genomic_DNA"/>
</dbReference>
<evidence type="ECO:0000256" key="1">
    <source>
        <dbReference type="SAM" id="MobiDB-lite"/>
    </source>
</evidence>
<evidence type="ECO:0000313" key="2">
    <source>
        <dbReference type="EMBL" id="SEO78778.1"/>
    </source>
</evidence>
<feature type="compositionally biased region" description="Basic and acidic residues" evidence="1">
    <location>
        <begin position="183"/>
        <end position="197"/>
    </location>
</feature>
<gene>
    <name evidence="2" type="ORF">SAMN05216267_104311</name>
</gene>
<dbReference type="Proteomes" id="UP000181951">
    <property type="component" value="Unassembled WGS sequence"/>
</dbReference>
<accession>A0A1H8SKH8</accession>
<sequence>MRPPYGMTWRTVTFAATRLAPRWPPSSGPPACSRSLPLHHREQGRKHLGPAAAAACRSAAPKARPFRDHYVPGHTATRTGLVRAMRRLREAAGHPSLRPVCNAPQARGRIARSTLQFVVAGWRLPGPGLLRAFADVCGAGLAATRALLVALGRILNGPPARRRRWVDGLDADQLETLQQPADPQDRRGRDLRAEPSARIRPAPSLPRRPVSEGRSPGLPGAAVGQGGDRRSGCWGLSGRASAEAAVRRLGPRGEACG</sequence>
<protein>
    <submittedName>
        <fullName evidence="2">Uncharacterized protein</fullName>
    </submittedName>
</protein>
<keyword evidence="3" id="KW-1185">Reference proteome</keyword>
<feature type="region of interest" description="Disordered" evidence="1">
    <location>
        <begin position="174"/>
        <end position="235"/>
    </location>
</feature>